<gene>
    <name evidence="2" type="ORF">M595_5396</name>
</gene>
<reference evidence="2 3" key="1">
    <citation type="journal article" date="2013" name="Front. Microbiol.">
        <title>Comparative genomic analyses of the cyanobacterium, Lyngbya aestuarii BL J, a powerful hydrogen producer.</title>
        <authorList>
            <person name="Kothari A."/>
            <person name="Vaughn M."/>
            <person name="Garcia-Pichel F."/>
        </authorList>
    </citation>
    <scope>NUCLEOTIDE SEQUENCE [LARGE SCALE GENOMIC DNA]</scope>
    <source>
        <strain evidence="2 3">BL J</strain>
    </source>
</reference>
<dbReference type="InterPro" id="IPR029033">
    <property type="entry name" value="His_PPase_superfam"/>
</dbReference>
<feature type="active site" description="Tele-phosphohistidine intermediate" evidence="1">
    <location>
        <position position="22"/>
    </location>
</feature>
<feature type="active site" description="Proton donor/acceptor" evidence="1">
    <location>
        <position position="102"/>
    </location>
</feature>
<dbReference type="InterPro" id="IPR050275">
    <property type="entry name" value="PGM_Phosphatase"/>
</dbReference>
<dbReference type="CDD" id="cd07067">
    <property type="entry name" value="HP_PGM_like"/>
    <property type="match status" value="1"/>
</dbReference>
<dbReference type="Proteomes" id="UP000017127">
    <property type="component" value="Unassembled WGS sequence"/>
</dbReference>
<evidence type="ECO:0000256" key="1">
    <source>
        <dbReference type="PIRSR" id="PIRSR613078-1"/>
    </source>
</evidence>
<dbReference type="EMBL" id="AUZM01000086">
    <property type="protein sequence ID" value="ERT04653.1"/>
    <property type="molecule type" value="Genomic_DNA"/>
</dbReference>
<dbReference type="SMART" id="SM00855">
    <property type="entry name" value="PGAM"/>
    <property type="match status" value="1"/>
</dbReference>
<organism evidence="2 3">
    <name type="scientific">Lyngbya aestuarii BL J</name>
    <dbReference type="NCBI Taxonomy" id="1348334"/>
    <lineage>
        <taxon>Bacteria</taxon>
        <taxon>Bacillati</taxon>
        <taxon>Cyanobacteriota</taxon>
        <taxon>Cyanophyceae</taxon>
        <taxon>Oscillatoriophycideae</taxon>
        <taxon>Oscillatoriales</taxon>
        <taxon>Microcoleaceae</taxon>
        <taxon>Lyngbya</taxon>
    </lineage>
</organism>
<protein>
    <submittedName>
        <fullName evidence="2">Histidine phosphatase super family protein</fullName>
    </submittedName>
</protein>
<evidence type="ECO:0000313" key="2">
    <source>
        <dbReference type="EMBL" id="ERT04653.1"/>
    </source>
</evidence>
<dbReference type="Gene3D" id="3.40.50.1240">
    <property type="entry name" value="Phosphoglycerate mutase-like"/>
    <property type="match status" value="1"/>
</dbReference>
<dbReference type="Pfam" id="PF00300">
    <property type="entry name" value="His_Phos_1"/>
    <property type="match status" value="1"/>
</dbReference>
<dbReference type="OrthoDB" id="9781415at2"/>
<dbReference type="PANTHER" id="PTHR48100">
    <property type="entry name" value="BROAD-SPECIFICITY PHOSPHATASE YOR283W-RELATED"/>
    <property type="match status" value="1"/>
</dbReference>
<dbReference type="SUPFAM" id="SSF53254">
    <property type="entry name" value="Phosphoglycerate mutase-like"/>
    <property type="match status" value="1"/>
</dbReference>
<accession>U7QA06</accession>
<dbReference type="RefSeq" id="WP_023069089.1">
    <property type="nucleotide sequence ID" value="NZ_AUZM01000086.1"/>
</dbReference>
<proteinExistence type="predicted"/>
<dbReference type="InterPro" id="IPR013078">
    <property type="entry name" value="His_Pase_superF_clade-1"/>
</dbReference>
<dbReference type="GO" id="GO:0016791">
    <property type="term" value="F:phosphatase activity"/>
    <property type="evidence" value="ECO:0007669"/>
    <property type="project" value="TreeGrafter"/>
</dbReference>
<dbReference type="PANTHER" id="PTHR48100:SF10">
    <property type="entry name" value="2-CARBOXY-D-ARABINITOL-1-PHOSPHATASE-RELATED"/>
    <property type="match status" value="1"/>
</dbReference>
<sequence>MRLPVNVPRRLSHETTIILVRHGESLSDLPGYYSENYDQDVLTEKGRDHAYLTGLALKKSKISAIYTSPLKPSQQTAIEILAAFSQTGKTLPQMRQSEDLEEIDLSAWQGLPLQKVKKEFSQELQSEVYSSPIAATRLKKSAVFTPIQNSIYPELALYQDSKKFWKTVLSHHQGQTILVISHRHKNRALINTALGIEANLFHSIQQSSCGISILKFPQNRLNPGELKAINMTAHLCESLPRLEVENQGLRLLFVSASNQNPQQIKKISEQLQEVSIYFCLSQILNNSQIISDQILRYHPNVMQFQVLKDDLLQAWEKKIQERNQIASASKYEKKVRTGLVIVDDLIIKHFLSQVLNLSLNQVQNWQLDPGTIHSIYYPFEHPATIQTLNYRCYL</sequence>
<keyword evidence="3" id="KW-1185">Reference proteome</keyword>
<comment type="caution">
    <text evidence="2">The sequence shown here is derived from an EMBL/GenBank/DDBJ whole genome shotgun (WGS) entry which is preliminary data.</text>
</comment>
<evidence type="ECO:0000313" key="3">
    <source>
        <dbReference type="Proteomes" id="UP000017127"/>
    </source>
</evidence>
<dbReference type="AlphaFoldDB" id="U7QA06"/>
<name>U7QA06_9CYAN</name>